<dbReference type="GO" id="GO:0005524">
    <property type="term" value="F:ATP binding"/>
    <property type="evidence" value="ECO:0007669"/>
    <property type="project" value="UniProtKB-KW"/>
</dbReference>
<evidence type="ECO:0000256" key="10">
    <source>
        <dbReference type="SAM" id="Phobius"/>
    </source>
</evidence>
<evidence type="ECO:0000256" key="9">
    <source>
        <dbReference type="SAM" id="MobiDB-lite"/>
    </source>
</evidence>
<evidence type="ECO:0000256" key="2">
    <source>
        <dbReference type="ARBA" id="ARBA00005675"/>
    </source>
</evidence>
<dbReference type="PANTHER" id="PTHR42861">
    <property type="entry name" value="CALCIUM-TRANSPORTING ATPASE"/>
    <property type="match status" value="1"/>
</dbReference>
<dbReference type="InterPro" id="IPR023214">
    <property type="entry name" value="HAD_sf"/>
</dbReference>
<keyword evidence="3 10" id="KW-0812">Transmembrane</keyword>
<comment type="caution">
    <text evidence="12">The sequence shown here is derived from an EMBL/GenBank/DDBJ whole genome shotgun (WGS) entry which is preliminary data.</text>
</comment>
<dbReference type="EMBL" id="JAAEEH010000014">
    <property type="protein sequence ID" value="NDL67393.1"/>
    <property type="molecule type" value="Genomic_DNA"/>
</dbReference>
<feature type="region of interest" description="Disordered" evidence="9">
    <location>
        <begin position="16"/>
        <end position="39"/>
    </location>
</feature>
<feature type="domain" description="Cation-transporting P-type ATPase N-terminal" evidence="11">
    <location>
        <begin position="3"/>
        <end position="76"/>
    </location>
</feature>
<dbReference type="PROSITE" id="PS00154">
    <property type="entry name" value="ATPASE_E1_E2"/>
    <property type="match status" value="1"/>
</dbReference>
<evidence type="ECO:0000256" key="5">
    <source>
        <dbReference type="ARBA" id="ARBA00022840"/>
    </source>
</evidence>
<dbReference type="InterPro" id="IPR059000">
    <property type="entry name" value="ATPase_P-type_domA"/>
</dbReference>
<dbReference type="SFLD" id="SFLDG00002">
    <property type="entry name" value="C1.7:_P-type_atpase_like"/>
    <property type="match status" value="1"/>
</dbReference>
<keyword evidence="8 10" id="KW-0472">Membrane</keyword>
<keyword evidence="4" id="KW-0547">Nucleotide-binding</keyword>
<dbReference type="InterPro" id="IPR018303">
    <property type="entry name" value="ATPase_P-typ_P_site"/>
</dbReference>
<dbReference type="GO" id="GO:0016887">
    <property type="term" value="F:ATP hydrolysis activity"/>
    <property type="evidence" value="ECO:0007669"/>
    <property type="project" value="InterPro"/>
</dbReference>
<evidence type="ECO:0000256" key="4">
    <source>
        <dbReference type="ARBA" id="ARBA00022741"/>
    </source>
</evidence>
<dbReference type="InterPro" id="IPR044492">
    <property type="entry name" value="P_typ_ATPase_HD_dom"/>
</dbReference>
<feature type="transmembrane region" description="Helical" evidence="10">
    <location>
        <begin position="842"/>
        <end position="859"/>
    </location>
</feature>
<evidence type="ECO:0000256" key="6">
    <source>
        <dbReference type="ARBA" id="ARBA00022967"/>
    </source>
</evidence>
<dbReference type="InterPro" id="IPR008250">
    <property type="entry name" value="ATPase_P-typ_transduc_dom_A_sf"/>
</dbReference>
<feature type="compositionally biased region" description="Basic and acidic residues" evidence="9">
    <location>
        <begin position="16"/>
        <end position="32"/>
    </location>
</feature>
<dbReference type="InterPro" id="IPR023298">
    <property type="entry name" value="ATPase_P-typ_TM_dom_sf"/>
</dbReference>
<protein>
    <submittedName>
        <fullName evidence="12">Cation-translocating P-type ATPase</fullName>
    </submittedName>
</protein>
<dbReference type="InterPro" id="IPR023299">
    <property type="entry name" value="ATPase_P-typ_cyto_dom_N"/>
</dbReference>
<dbReference type="SFLD" id="SFLDF00027">
    <property type="entry name" value="p-type_atpase"/>
    <property type="match status" value="1"/>
</dbReference>
<reference evidence="12 13" key="1">
    <citation type="submission" date="2020-01" db="EMBL/GenBank/DDBJ databases">
        <title>Anaeroalcalibacter tamaniensis gen. nov., sp. nov., moderately halophilic strictly anaerobic fermenter bacterium from mud volcano of Taman peninsula.</title>
        <authorList>
            <person name="Frolova A."/>
            <person name="Merkel A.Y."/>
            <person name="Slobodkin A.I."/>
        </authorList>
    </citation>
    <scope>NUCLEOTIDE SEQUENCE [LARGE SCALE GENOMIC DNA]</scope>
    <source>
        <strain evidence="12 13">F-3ap</strain>
    </source>
</reference>
<evidence type="ECO:0000259" key="11">
    <source>
        <dbReference type="SMART" id="SM00831"/>
    </source>
</evidence>
<evidence type="ECO:0000256" key="8">
    <source>
        <dbReference type="ARBA" id="ARBA00023136"/>
    </source>
</evidence>
<dbReference type="SFLD" id="SFLDS00003">
    <property type="entry name" value="Haloacid_Dehalogenase"/>
    <property type="match status" value="1"/>
</dbReference>
<dbReference type="InterPro" id="IPR036412">
    <property type="entry name" value="HAD-like_sf"/>
</dbReference>
<evidence type="ECO:0000256" key="3">
    <source>
        <dbReference type="ARBA" id="ARBA00022692"/>
    </source>
</evidence>
<feature type="transmembrane region" description="Helical" evidence="10">
    <location>
        <begin position="81"/>
        <end position="99"/>
    </location>
</feature>
<dbReference type="Pfam" id="PF00690">
    <property type="entry name" value="Cation_ATPase_N"/>
    <property type="match status" value="1"/>
</dbReference>
<evidence type="ECO:0000256" key="1">
    <source>
        <dbReference type="ARBA" id="ARBA00004141"/>
    </source>
</evidence>
<dbReference type="FunFam" id="3.40.50.1000:FF:000001">
    <property type="entry name" value="Phospholipid-transporting ATPase IC"/>
    <property type="match status" value="1"/>
</dbReference>
<dbReference type="InterPro" id="IPR001757">
    <property type="entry name" value="P_typ_ATPase"/>
</dbReference>
<dbReference type="SUPFAM" id="SSF81665">
    <property type="entry name" value="Calcium ATPase, transmembrane domain M"/>
    <property type="match status" value="1"/>
</dbReference>
<feature type="transmembrane region" description="Helical" evidence="10">
    <location>
        <begin position="744"/>
        <end position="765"/>
    </location>
</feature>
<dbReference type="FunFam" id="3.40.50.1000:FF:000028">
    <property type="entry name" value="Calcium-transporting P-type ATPase, putative"/>
    <property type="match status" value="1"/>
</dbReference>
<keyword evidence="5" id="KW-0067">ATP-binding</keyword>
<dbReference type="InterPro" id="IPR006068">
    <property type="entry name" value="ATPase_P-typ_cation-transptr_C"/>
</dbReference>
<dbReference type="Pfam" id="PF00689">
    <property type="entry name" value="Cation_ATPase_C"/>
    <property type="match status" value="1"/>
</dbReference>
<comment type="subcellular location">
    <subcellularLocation>
        <location evidence="1">Membrane</location>
        <topology evidence="1">Multi-pass membrane protein</topology>
    </subcellularLocation>
</comment>
<evidence type="ECO:0000313" key="12">
    <source>
        <dbReference type="EMBL" id="NDL67393.1"/>
    </source>
</evidence>
<dbReference type="SUPFAM" id="SSF81653">
    <property type="entry name" value="Calcium ATPase, transduction domain A"/>
    <property type="match status" value="1"/>
</dbReference>
<dbReference type="PRINTS" id="PR00119">
    <property type="entry name" value="CATATPASE"/>
</dbReference>
<sequence length="872" mass="93469">MEKQYKWSREEAYERMGTAERGLDPGEVEGSRNAHGANRLPEAKRPSVAVVFLSQFKDFLVWILLVAAGISAAMGKMESTLVIVAVVILNAVLGTVQHVKAEKSIQSLKALSSPNAKVLREGLKQEIPSAEVVVGDLLLLEAGDFVGADGRVVESNSLQVNESALTGESVSVEKSVEALDGGREEVSLGDRVNMAFSGSHVTYGRGMVLVTGVGEKTEIGKIALLLEQAKEKETPLQRNLDAFGKKLAFLILLISGLVFGLSLYRGNPLMDALLFAISLAVAAIPEALSSIVTIVLSLGTRKLAQENAIVRKLHSVESLGSVSVICSDKTGTLTQNKMTVQKLYFDGRMVEAGGLDLARELERKLLLSSILCNDAVSDEGKQIGDPTEIALVHLGDLYGMDELEARKRHVRLAELPFDSDRKLMSTLNQVDDRRVLFTKGALDVMLQRATHVQVRERIRPIGPDDLRAMEEANHSLSDQGLRVLAFACREFPEQGAPALEDEDGLTLLGLVAMMDPPRLESAQAVADCVRAGIKPVMITGDHKVTASAIARQIGILREGDKAVEGAEIEHLTDQELRERVPEISVYARVSPEHKIRIVQAWQDLGHVVAMTGDGVNDAPALKRADIGIAMGIAGTEVAKDAASMVLMDDNFSTIVKAIGNGRSIYGNIKNAVKFLLSGNTAGILTVLAASLAGLPAPFAPVHLLFINLLTDSLPAIAIGLEPAHGHLMEAPPRDAKKPILDRAFGMEVLLEGLVIGAVTLAAYGVGLSTGSHGVAMTMAFATLSLSRLVHGFNCRMDPPLGLRQFFGNAYSLLAVGLGVLLLLGVLQVGFLRRMFEVADLSGGQYLLVAGLSLLPLLVVQAGKRLRNLFGWS</sequence>
<gene>
    <name evidence="12" type="ORF">GXN74_06520</name>
</gene>
<dbReference type="NCBIfam" id="TIGR01494">
    <property type="entry name" value="ATPase_P-type"/>
    <property type="match status" value="3"/>
</dbReference>
<dbReference type="Gene3D" id="1.20.1110.10">
    <property type="entry name" value="Calcium-transporting ATPase, transmembrane domain"/>
    <property type="match status" value="1"/>
</dbReference>
<evidence type="ECO:0000313" key="13">
    <source>
        <dbReference type="Proteomes" id="UP000461585"/>
    </source>
</evidence>
<dbReference type="Pfam" id="PF13246">
    <property type="entry name" value="Cation_ATPase"/>
    <property type="match status" value="1"/>
</dbReference>
<dbReference type="GO" id="GO:0016020">
    <property type="term" value="C:membrane"/>
    <property type="evidence" value="ECO:0007669"/>
    <property type="project" value="UniProtKB-SubCell"/>
</dbReference>
<feature type="transmembrane region" description="Helical" evidence="10">
    <location>
        <begin position="810"/>
        <end position="830"/>
    </location>
</feature>
<dbReference type="Proteomes" id="UP000461585">
    <property type="component" value="Unassembled WGS sequence"/>
</dbReference>
<keyword evidence="7 10" id="KW-1133">Transmembrane helix</keyword>
<dbReference type="Gene3D" id="3.40.50.1000">
    <property type="entry name" value="HAD superfamily/HAD-like"/>
    <property type="match status" value="1"/>
</dbReference>
<evidence type="ECO:0000256" key="7">
    <source>
        <dbReference type="ARBA" id="ARBA00022989"/>
    </source>
</evidence>
<dbReference type="PRINTS" id="PR00120">
    <property type="entry name" value="HATPASE"/>
</dbReference>
<feature type="transmembrane region" description="Helical" evidence="10">
    <location>
        <begin position="59"/>
        <end position="75"/>
    </location>
</feature>
<dbReference type="InterPro" id="IPR004014">
    <property type="entry name" value="ATPase_P-typ_cation-transptr_N"/>
</dbReference>
<accession>A0A7X5HVL9</accession>
<feature type="transmembrane region" description="Helical" evidence="10">
    <location>
        <begin position="674"/>
        <end position="696"/>
    </location>
</feature>
<feature type="transmembrane region" description="Helical" evidence="10">
    <location>
        <begin position="272"/>
        <end position="296"/>
    </location>
</feature>
<dbReference type="Gene3D" id="3.40.1110.10">
    <property type="entry name" value="Calcium-transporting ATPase, cytoplasmic domain N"/>
    <property type="match status" value="1"/>
</dbReference>
<dbReference type="RefSeq" id="WP_162370120.1">
    <property type="nucleotide sequence ID" value="NZ_JAAEEH010000014.1"/>
</dbReference>
<name>A0A7X5HVL9_9FIRM</name>
<dbReference type="SMART" id="SM00831">
    <property type="entry name" value="Cation_ATPase_N"/>
    <property type="match status" value="1"/>
</dbReference>
<dbReference type="Pfam" id="PF00122">
    <property type="entry name" value="E1-E2_ATPase"/>
    <property type="match status" value="1"/>
</dbReference>
<comment type="similarity">
    <text evidence="2">Belongs to the cation transport ATPase (P-type) (TC 3.A.3) family. Type IIA subfamily.</text>
</comment>
<dbReference type="CDD" id="cd02089">
    <property type="entry name" value="P-type_ATPase_Ca_prok"/>
    <property type="match status" value="1"/>
</dbReference>
<feature type="transmembrane region" description="Helical" evidence="10">
    <location>
        <begin position="247"/>
        <end position="266"/>
    </location>
</feature>
<dbReference type="SUPFAM" id="SSF56784">
    <property type="entry name" value="HAD-like"/>
    <property type="match status" value="1"/>
</dbReference>
<dbReference type="Gene3D" id="2.70.150.10">
    <property type="entry name" value="Calcium-transporting ATPase, cytoplasmic transduction domain A"/>
    <property type="match status" value="1"/>
</dbReference>
<dbReference type="AlphaFoldDB" id="A0A7X5HVL9"/>
<proteinExistence type="inferred from homology"/>
<dbReference type="SUPFAM" id="SSF81660">
    <property type="entry name" value="Metal cation-transporting ATPase, ATP-binding domain N"/>
    <property type="match status" value="1"/>
</dbReference>
<keyword evidence="6" id="KW-1278">Translocase</keyword>
<organism evidence="12 13">
    <name type="scientific">Anaerotalea alkaliphila</name>
    <dbReference type="NCBI Taxonomy" id="2662126"/>
    <lineage>
        <taxon>Bacteria</taxon>
        <taxon>Bacillati</taxon>
        <taxon>Bacillota</taxon>
        <taxon>Clostridia</taxon>
        <taxon>Eubacteriales</taxon>
        <taxon>Anaerotalea</taxon>
    </lineage>
</organism>
<keyword evidence="13" id="KW-1185">Reference proteome</keyword>